<dbReference type="Proteomes" id="UP000252770">
    <property type="component" value="Unassembled WGS sequence"/>
</dbReference>
<comment type="caution">
    <text evidence="2">The sequence shown here is derived from an EMBL/GenBank/DDBJ whole genome shotgun (WGS) entry which is preliminary data.</text>
</comment>
<dbReference type="RefSeq" id="WP_114126377.1">
    <property type="nucleotide sequence ID" value="NZ_QOUI01000005.1"/>
</dbReference>
<protein>
    <recommendedName>
        <fullName evidence="1">Low molecular weight protein antigen 6 PH domain-containing protein</fullName>
    </recommendedName>
</protein>
<dbReference type="EMBL" id="QOUI01000005">
    <property type="protein sequence ID" value="RCK69616.1"/>
    <property type="molecule type" value="Genomic_DNA"/>
</dbReference>
<dbReference type="Pfam" id="PF10756">
    <property type="entry name" value="bPH_6"/>
    <property type="match status" value="1"/>
</dbReference>
<reference evidence="2 3" key="1">
    <citation type="submission" date="2018-07" db="EMBL/GenBank/DDBJ databases">
        <title>Desertimonas flava gen. nov. sp. nov.</title>
        <authorList>
            <person name="Liu S."/>
        </authorList>
    </citation>
    <scope>NUCLEOTIDE SEQUENCE [LARGE SCALE GENOMIC DNA]</scope>
    <source>
        <strain evidence="2 3">16Sb5-5</strain>
    </source>
</reference>
<gene>
    <name evidence="2" type="ORF">DT076_09140</name>
</gene>
<sequence>MAVLAWRLRPVRLTVDDQGLRLTSELGRSTEIPWSAVTGLELESNWRTLRITAAGGIRRDGRLVDAGTHRFRGFGNLASSTSRTLTYLQHRHARAIGRPDRQPTDP</sequence>
<evidence type="ECO:0000313" key="2">
    <source>
        <dbReference type="EMBL" id="RCK69616.1"/>
    </source>
</evidence>
<dbReference type="AlphaFoldDB" id="A0A367YUQ3"/>
<feature type="domain" description="Low molecular weight protein antigen 6 PH" evidence="1">
    <location>
        <begin position="11"/>
        <end position="54"/>
    </location>
</feature>
<name>A0A367YUQ3_9ACTN</name>
<proteinExistence type="predicted"/>
<evidence type="ECO:0000313" key="3">
    <source>
        <dbReference type="Proteomes" id="UP000252770"/>
    </source>
</evidence>
<accession>A0A367YUQ3</accession>
<organism evidence="2 3">
    <name type="scientific">Desertihabitans brevis</name>
    <dbReference type="NCBI Taxonomy" id="2268447"/>
    <lineage>
        <taxon>Bacteria</taxon>
        <taxon>Bacillati</taxon>
        <taxon>Actinomycetota</taxon>
        <taxon>Actinomycetes</taxon>
        <taxon>Propionibacteriales</taxon>
        <taxon>Propionibacteriaceae</taxon>
        <taxon>Desertihabitans</taxon>
    </lineage>
</organism>
<dbReference type="InterPro" id="IPR019692">
    <property type="entry name" value="CFP-6_PH"/>
</dbReference>
<keyword evidence="3" id="KW-1185">Reference proteome</keyword>
<evidence type="ECO:0000259" key="1">
    <source>
        <dbReference type="Pfam" id="PF10756"/>
    </source>
</evidence>